<sequence>MTEPSPHSSAAGLLEVHRLRLVEVAAPQLSREERLAMDRAWEEAVRANPSFFDGPVVASAGLTWEGPHSVVLSWVRTTYRHYALRRVPGATPWLPSLFAAVVQPTEDGRLLAGRMSPTTASPGRWQLPGGSVEPPDDHEPLDVAALRRHAARELVEETGVDTPPDDLTLWGVTRGKRRSVGVLFLAPCQLEALLRERFAALVSAETALGREPELDRIALVRSPAELADLGGARVDYLERVVRRYAEERSGAMPDPDRSLDDGG</sequence>
<dbReference type="Proteomes" id="UP001602013">
    <property type="component" value="Unassembled WGS sequence"/>
</dbReference>
<keyword evidence="3" id="KW-0378">Hydrolase</keyword>
<reference evidence="3 4" key="1">
    <citation type="submission" date="2024-10" db="EMBL/GenBank/DDBJ databases">
        <title>The Natural Products Discovery Center: Release of the First 8490 Sequenced Strains for Exploring Actinobacteria Biosynthetic Diversity.</title>
        <authorList>
            <person name="Kalkreuter E."/>
            <person name="Kautsar S.A."/>
            <person name="Yang D."/>
            <person name="Bader C.D."/>
            <person name="Teijaro C.N."/>
            <person name="Fluegel L."/>
            <person name="Davis C.M."/>
            <person name="Simpson J.R."/>
            <person name="Lauterbach L."/>
            <person name="Steele A.D."/>
            <person name="Gui C."/>
            <person name="Meng S."/>
            <person name="Li G."/>
            <person name="Viehrig K."/>
            <person name="Ye F."/>
            <person name="Su P."/>
            <person name="Kiefer A.F."/>
            <person name="Nichols A."/>
            <person name="Cepeda A.J."/>
            <person name="Yan W."/>
            <person name="Fan B."/>
            <person name="Jiang Y."/>
            <person name="Adhikari A."/>
            <person name="Zheng C.-J."/>
            <person name="Schuster L."/>
            <person name="Cowan T.M."/>
            <person name="Smanski M.J."/>
            <person name="Chevrette M.G."/>
            <person name="De Carvalho L.P.S."/>
            <person name="Shen B."/>
        </authorList>
    </citation>
    <scope>NUCLEOTIDE SEQUENCE [LARGE SCALE GENOMIC DNA]</scope>
    <source>
        <strain evidence="3 4">NPDC002173</strain>
    </source>
</reference>
<keyword evidence="4" id="KW-1185">Reference proteome</keyword>
<dbReference type="Pfam" id="PF00293">
    <property type="entry name" value="NUDIX"/>
    <property type="match status" value="1"/>
</dbReference>
<evidence type="ECO:0000256" key="1">
    <source>
        <dbReference type="SAM" id="MobiDB-lite"/>
    </source>
</evidence>
<dbReference type="GO" id="GO:0016787">
    <property type="term" value="F:hydrolase activity"/>
    <property type="evidence" value="ECO:0007669"/>
    <property type="project" value="UniProtKB-KW"/>
</dbReference>
<dbReference type="RefSeq" id="WP_387417142.1">
    <property type="nucleotide sequence ID" value="NZ_JBIASD010000037.1"/>
</dbReference>
<evidence type="ECO:0000313" key="4">
    <source>
        <dbReference type="Proteomes" id="UP001602013"/>
    </source>
</evidence>
<evidence type="ECO:0000259" key="2">
    <source>
        <dbReference type="PROSITE" id="PS51462"/>
    </source>
</evidence>
<feature type="domain" description="Nudix hydrolase" evidence="2">
    <location>
        <begin position="92"/>
        <end position="247"/>
    </location>
</feature>
<dbReference type="PROSITE" id="PS51462">
    <property type="entry name" value="NUDIX"/>
    <property type="match status" value="1"/>
</dbReference>
<accession>A0ABW6T133</accession>
<dbReference type="Gene3D" id="3.90.79.10">
    <property type="entry name" value="Nucleoside Triphosphate Pyrophosphohydrolase"/>
    <property type="match status" value="1"/>
</dbReference>
<evidence type="ECO:0000313" key="3">
    <source>
        <dbReference type="EMBL" id="MFF3670941.1"/>
    </source>
</evidence>
<dbReference type="InterPro" id="IPR015797">
    <property type="entry name" value="NUDIX_hydrolase-like_dom_sf"/>
</dbReference>
<dbReference type="SUPFAM" id="SSF55811">
    <property type="entry name" value="Nudix"/>
    <property type="match status" value="1"/>
</dbReference>
<name>A0ABW6T133_9ACTN</name>
<dbReference type="EMBL" id="JBIASD010000037">
    <property type="protein sequence ID" value="MFF3670941.1"/>
    <property type="molecule type" value="Genomic_DNA"/>
</dbReference>
<proteinExistence type="predicted"/>
<dbReference type="CDD" id="cd02883">
    <property type="entry name" value="NUDIX_Hydrolase"/>
    <property type="match status" value="1"/>
</dbReference>
<protein>
    <submittedName>
        <fullName evidence="3">NUDIX hydrolase</fullName>
    </submittedName>
</protein>
<dbReference type="InterPro" id="IPR000086">
    <property type="entry name" value="NUDIX_hydrolase_dom"/>
</dbReference>
<gene>
    <name evidence="3" type="ORF">ACFYXI_35675</name>
</gene>
<organism evidence="3 4">
    <name type="scientific">Microtetraspora malaysiensis</name>
    <dbReference type="NCBI Taxonomy" id="161358"/>
    <lineage>
        <taxon>Bacteria</taxon>
        <taxon>Bacillati</taxon>
        <taxon>Actinomycetota</taxon>
        <taxon>Actinomycetes</taxon>
        <taxon>Streptosporangiales</taxon>
        <taxon>Streptosporangiaceae</taxon>
        <taxon>Microtetraspora</taxon>
    </lineage>
</organism>
<comment type="caution">
    <text evidence="3">The sequence shown here is derived from an EMBL/GenBank/DDBJ whole genome shotgun (WGS) entry which is preliminary data.</text>
</comment>
<feature type="region of interest" description="Disordered" evidence="1">
    <location>
        <begin position="117"/>
        <end position="136"/>
    </location>
</feature>